<protein>
    <submittedName>
        <fullName evidence="1">Uncharacterized protein</fullName>
    </submittedName>
</protein>
<organism evidence="1 2">
    <name type="scientific">Catharanthus roseus</name>
    <name type="common">Madagascar periwinkle</name>
    <name type="synonym">Vinca rosea</name>
    <dbReference type="NCBI Taxonomy" id="4058"/>
    <lineage>
        <taxon>Eukaryota</taxon>
        <taxon>Viridiplantae</taxon>
        <taxon>Streptophyta</taxon>
        <taxon>Embryophyta</taxon>
        <taxon>Tracheophyta</taxon>
        <taxon>Spermatophyta</taxon>
        <taxon>Magnoliopsida</taxon>
        <taxon>eudicotyledons</taxon>
        <taxon>Gunneridae</taxon>
        <taxon>Pentapetalae</taxon>
        <taxon>asterids</taxon>
        <taxon>lamiids</taxon>
        <taxon>Gentianales</taxon>
        <taxon>Apocynaceae</taxon>
        <taxon>Rauvolfioideae</taxon>
        <taxon>Vinceae</taxon>
        <taxon>Catharanthinae</taxon>
        <taxon>Catharanthus</taxon>
    </lineage>
</organism>
<dbReference type="Proteomes" id="UP001060085">
    <property type="component" value="Linkage Group LG08"/>
</dbReference>
<proteinExistence type="predicted"/>
<reference evidence="2" key="1">
    <citation type="journal article" date="2023" name="Nat. Plants">
        <title>Single-cell RNA sequencing provides a high-resolution roadmap for understanding the multicellular compartmentation of specialized metabolism.</title>
        <authorList>
            <person name="Sun S."/>
            <person name="Shen X."/>
            <person name="Li Y."/>
            <person name="Li Y."/>
            <person name="Wang S."/>
            <person name="Li R."/>
            <person name="Zhang H."/>
            <person name="Shen G."/>
            <person name="Guo B."/>
            <person name="Wei J."/>
            <person name="Xu J."/>
            <person name="St-Pierre B."/>
            <person name="Chen S."/>
            <person name="Sun C."/>
        </authorList>
    </citation>
    <scope>NUCLEOTIDE SEQUENCE [LARGE SCALE GENOMIC DNA]</scope>
</reference>
<gene>
    <name evidence="1" type="ORF">M9H77_33724</name>
</gene>
<evidence type="ECO:0000313" key="2">
    <source>
        <dbReference type="Proteomes" id="UP001060085"/>
    </source>
</evidence>
<evidence type="ECO:0000313" key="1">
    <source>
        <dbReference type="EMBL" id="KAI5647719.1"/>
    </source>
</evidence>
<name>A0ACB9ZJ91_CATRO</name>
<accession>A0ACB9ZJ91</accession>
<dbReference type="EMBL" id="CM044708">
    <property type="protein sequence ID" value="KAI5647719.1"/>
    <property type="molecule type" value="Genomic_DNA"/>
</dbReference>
<comment type="caution">
    <text evidence="1">The sequence shown here is derived from an EMBL/GenBank/DDBJ whole genome shotgun (WGS) entry which is preliminary data.</text>
</comment>
<keyword evidence="2" id="KW-1185">Reference proteome</keyword>
<sequence>MASPAVITVLISSLLYSLSFSTAAAATFRCNSTTTCDAIVDYVLPNTTTLNHIKNLFNLKNLRSILGANNLPLTTPPNFTLPATTAVKIPFPCLCTNGTGKSNKRPMYTVVKDDGLYHIAAKVFSGLVTFQEIQAANNISDANLITVGQKLWIPLPCSCDDVDGQRVVHYGHVVPAQSTIEGIAEEFGTSQDTLLRLNGLASPRDLKADSILDVPLKACTSMVRNDSLDNPLLVANGTYVFTAANCVMCKCDAANNWTLQCEPTQLNSSLWQSCPSTQCQGAQLMSLGNSTSAGCNRTSCTYAGYTNQTILTTLVPESTCPASQDNSSAIALQSWRWSSLWILFHLFLLSINKFL</sequence>